<dbReference type="Proteomes" id="UP000838672">
    <property type="component" value="Unassembled WGS sequence"/>
</dbReference>
<protein>
    <submittedName>
        <fullName evidence="2">Glycerophosphodiester phosphodiesterase, cytoplasmic</fullName>
        <ecNumber evidence="2">3.1.4.46</ecNumber>
    </submittedName>
</protein>
<dbReference type="InterPro" id="IPR030395">
    <property type="entry name" value="GP_PDE_dom"/>
</dbReference>
<dbReference type="PROSITE" id="PS51704">
    <property type="entry name" value="GP_PDE"/>
    <property type="match status" value="1"/>
</dbReference>
<name>A0ABM8ZWV7_9VIBR</name>
<dbReference type="PANTHER" id="PTHR46211">
    <property type="entry name" value="GLYCEROPHOSPHORYL DIESTER PHOSPHODIESTERASE"/>
    <property type="match status" value="1"/>
</dbReference>
<sequence length="254" mass="28640">MRWDLSSPLIFGHRGAAANAPENTAISIKTAALQGATWIEVDLQPAADGTLMVCHDYQLARYIGQRLWLRQQSVQALKQLDMGHWFAPRFQGEPMLTLSELLQLVEQLNLSVNIELKVRQRNPTHIVDTLMTALQASQLSANQVLISSFDNRTMRALKSYLAQQPLGYGLGVLANALSLSKRALIDEISPDSCHLWAKLIDQKNVDWLKARQIPVFCYTVNDTAQAAQLWEMGVQGFFTDSPQRLLNWQKRIDN</sequence>
<feature type="domain" description="GP-PDE" evidence="1">
    <location>
        <begin position="8"/>
        <end position="249"/>
    </location>
</feature>
<gene>
    <name evidence="2" type="primary">ugpQ</name>
    <name evidence="2" type="ORF">VST7929_02790</name>
</gene>
<evidence type="ECO:0000313" key="3">
    <source>
        <dbReference type="Proteomes" id="UP000838672"/>
    </source>
</evidence>
<keyword evidence="2" id="KW-0378">Hydrolase</keyword>
<organism evidence="2 3">
    <name type="scientific">Vibrio stylophorae</name>
    <dbReference type="NCBI Taxonomy" id="659351"/>
    <lineage>
        <taxon>Bacteria</taxon>
        <taxon>Pseudomonadati</taxon>
        <taxon>Pseudomonadota</taxon>
        <taxon>Gammaproteobacteria</taxon>
        <taxon>Vibrionales</taxon>
        <taxon>Vibrionaceae</taxon>
        <taxon>Vibrio</taxon>
    </lineage>
</organism>
<dbReference type="InterPro" id="IPR017946">
    <property type="entry name" value="PLC-like_Pdiesterase_TIM-brl"/>
</dbReference>
<comment type="caution">
    <text evidence="2">The sequence shown here is derived from an EMBL/GenBank/DDBJ whole genome shotgun (WGS) entry which is preliminary data.</text>
</comment>
<dbReference type="PANTHER" id="PTHR46211:SF1">
    <property type="entry name" value="GLYCEROPHOSPHODIESTER PHOSPHODIESTERASE, CYTOPLASMIC"/>
    <property type="match status" value="1"/>
</dbReference>
<proteinExistence type="predicted"/>
<dbReference type="SUPFAM" id="SSF51695">
    <property type="entry name" value="PLC-like phosphodiesterases"/>
    <property type="match status" value="1"/>
</dbReference>
<dbReference type="Pfam" id="PF03009">
    <property type="entry name" value="GDPD"/>
    <property type="match status" value="1"/>
</dbReference>
<accession>A0ABM8ZWV7</accession>
<keyword evidence="3" id="KW-1185">Reference proteome</keyword>
<dbReference type="EC" id="3.1.4.46" evidence="2"/>
<dbReference type="EMBL" id="CAKLDI010000002">
    <property type="protein sequence ID" value="CAH0535129.1"/>
    <property type="molecule type" value="Genomic_DNA"/>
</dbReference>
<dbReference type="RefSeq" id="WP_237467989.1">
    <property type="nucleotide sequence ID" value="NZ_CAKLDI010000002.1"/>
</dbReference>
<reference evidence="2" key="1">
    <citation type="submission" date="2021-11" db="EMBL/GenBank/DDBJ databases">
        <authorList>
            <person name="Rodrigo-Torres L."/>
            <person name="Arahal R. D."/>
            <person name="Lucena T."/>
        </authorList>
    </citation>
    <scope>NUCLEOTIDE SEQUENCE</scope>
    <source>
        <strain evidence="2">CECT 7929</strain>
    </source>
</reference>
<dbReference type="Gene3D" id="3.20.20.190">
    <property type="entry name" value="Phosphatidylinositol (PI) phosphodiesterase"/>
    <property type="match status" value="1"/>
</dbReference>
<evidence type="ECO:0000259" key="1">
    <source>
        <dbReference type="PROSITE" id="PS51704"/>
    </source>
</evidence>
<evidence type="ECO:0000313" key="2">
    <source>
        <dbReference type="EMBL" id="CAH0535129.1"/>
    </source>
</evidence>
<dbReference type="GO" id="GO:0008889">
    <property type="term" value="F:glycerophosphodiester phosphodiesterase activity"/>
    <property type="evidence" value="ECO:0007669"/>
    <property type="project" value="UniProtKB-EC"/>
</dbReference>